<evidence type="ECO:0000313" key="4">
    <source>
        <dbReference type="Proteomes" id="UP000184171"/>
    </source>
</evidence>
<evidence type="ECO:0000256" key="1">
    <source>
        <dbReference type="PIRSR" id="PIRSR017388-1"/>
    </source>
</evidence>
<feature type="active site" description="Charge relay system" evidence="1">
    <location>
        <position position="237"/>
    </location>
</feature>
<dbReference type="PIRSF" id="PIRSF017388">
    <property type="entry name" value="Esterase_lipase"/>
    <property type="match status" value="1"/>
</dbReference>
<gene>
    <name evidence="3" type="ORF">SAMN02745165_02079</name>
</gene>
<dbReference type="Gene3D" id="3.40.50.1820">
    <property type="entry name" value="alpha/beta hydrolase"/>
    <property type="match status" value="1"/>
</dbReference>
<proteinExistence type="predicted"/>
<dbReference type="GO" id="GO:0052689">
    <property type="term" value="F:carboxylic ester hydrolase activity"/>
    <property type="evidence" value="ECO:0007669"/>
    <property type="project" value="InterPro"/>
</dbReference>
<dbReference type="SUPFAM" id="SSF53474">
    <property type="entry name" value="alpha/beta-Hydrolases"/>
    <property type="match status" value="1"/>
</dbReference>
<evidence type="ECO:0000259" key="2">
    <source>
        <dbReference type="Pfam" id="PF12146"/>
    </source>
</evidence>
<dbReference type="Proteomes" id="UP000184171">
    <property type="component" value="Unassembled WGS sequence"/>
</dbReference>
<dbReference type="OrthoDB" id="9786110at2"/>
<evidence type="ECO:0000313" key="3">
    <source>
        <dbReference type="EMBL" id="SHJ31267.1"/>
    </source>
</evidence>
<dbReference type="InterPro" id="IPR022742">
    <property type="entry name" value="Hydrolase_4"/>
</dbReference>
<protein>
    <submittedName>
        <fullName evidence="3">Carboxylesterase</fullName>
    </submittedName>
</protein>
<feature type="active site" description="Nucleophile" evidence="1">
    <location>
        <position position="111"/>
    </location>
</feature>
<sequence length="261" mass="29217">MKISIEQEITLAQQEGVTHPHNLPYLRMPACEAKQAVLLVHGFGSTPWEMNSLAEHLLARGAAVFAVRLPGHGTSAEDLATRTAEEWLATTIRGYKLLQQLQLPLSAAGLSTGCLLILLLAHRYKLHSMVLLAPYLRLKHRLSPFARQLAPFIRYQKRVISPQDQPYYYEKRPLKGVVQLNRLRKQVTPLLPEIITPALILSSEGDRTVAPGTGKEIFDRLGSENKTYHCYGPEAPHVLTSPENPFREDVLQRSASFLLSS</sequence>
<dbReference type="Pfam" id="PF12146">
    <property type="entry name" value="Hydrolase_4"/>
    <property type="match status" value="1"/>
</dbReference>
<dbReference type="RefSeq" id="WP_072908580.1">
    <property type="nucleotide sequence ID" value="NZ_FQZT01000006.1"/>
</dbReference>
<keyword evidence="4" id="KW-1185">Reference proteome</keyword>
<reference evidence="3 4" key="1">
    <citation type="submission" date="2016-11" db="EMBL/GenBank/DDBJ databases">
        <authorList>
            <person name="Jaros S."/>
            <person name="Januszkiewicz K."/>
            <person name="Wedrychowicz H."/>
        </authorList>
    </citation>
    <scope>NUCLEOTIDE SEQUENCE [LARGE SCALE GENOMIC DNA]</scope>
    <source>
        <strain evidence="3 4">DSM 5091</strain>
    </source>
</reference>
<dbReference type="EMBL" id="FQZT01000006">
    <property type="protein sequence ID" value="SHJ31267.1"/>
    <property type="molecule type" value="Genomic_DNA"/>
</dbReference>
<dbReference type="InterPro" id="IPR051044">
    <property type="entry name" value="MAG_DAG_Lipase"/>
</dbReference>
<feature type="active site" description="Charge relay system" evidence="1">
    <location>
        <position position="206"/>
    </location>
</feature>
<dbReference type="STRING" id="1122189.SAMN02745165_02079"/>
<accession>A0A1M6IA23</accession>
<dbReference type="PANTHER" id="PTHR11614">
    <property type="entry name" value="PHOSPHOLIPASE-RELATED"/>
    <property type="match status" value="1"/>
</dbReference>
<dbReference type="InterPro" id="IPR029058">
    <property type="entry name" value="AB_hydrolase_fold"/>
</dbReference>
<feature type="domain" description="Serine aminopeptidase S33" evidence="2">
    <location>
        <begin position="32"/>
        <end position="233"/>
    </location>
</feature>
<organism evidence="3 4">
    <name type="scientific">Malonomonas rubra DSM 5091</name>
    <dbReference type="NCBI Taxonomy" id="1122189"/>
    <lineage>
        <taxon>Bacteria</taxon>
        <taxon>Pseudomonadati</taxon>
        <taxon>Thermodesulfobacteriota</taxon>
        <taxon>Desulfuromonadia</taxon>
        <taxon>Desulfuromonadales</taxon>
        <taxon>Geopsychrobacteraceae</taxon>
        <taxon>Malonomonas</taxon>
    </lineage>
</organism>
<dbReference type="AlphaFoldDB" id="A0A1M6IA23"/>
<dbReference type="InterPro" id="IPR012354">
    <property type="entry name" value="Esterase_lipase"/>
</dbReference>
<name>A0A1M6IA23_MALRU</name>